<dbReference type="InterPro" id="IPR038078">
    <property type="entry name" value="PhoU-like_sf"/>
</dbReference>
<evidence type="ECO:0000256" key="5">
    <source>
        <dbReference type="ARBA" id="ARBA00023136"/>
    </source>
</evidence>
<evidence type="ECO:0000256" key="2">
    <source>
        <dbReference type="ARBA" id="ARBA00022475"/>
    </source>
</evidence>
<feature type="transmembrane region" description="Helical" evidence="6">
    <location>
        <begin position="281"/>
        <end position="301"/>
    </location>
</feature>
<evidence type="ECO:0000313" key="7">
    <source>
        <dbReference type="EMBL" id="MBM7634552.1"/>
    </source>
</evidence>
<dbReference type="PANTHER" id="PTHR10010:SF46">
    <property type="entry name" value="SODIUM-DEPENDENT PHOSPHATE TRANSPORT PROTEIN 2B"/>
    <property type="match status" value="1"/>
</dbReference>
<feature type="transmembrane region" description="Helical" evidence="6">
    <location>
        <begin position="190"/>
        <end position="207"/>
    </location>
</feature>
<dbReference type="EMBL" id="JAFBEC010000014">
    <property type="protein sequence ID" value="MBM7634552.1"/>
    <property type="molecule type" value="Genomic_DNA"/>
</dbReference>
<dbReference type="Gene3D" id="1.20.58.220">
    <property type="entry name" value="Phosphate transport system protein phou homolog 2, domain 2"/>
    <property type="match status" value="1"/>
</dbReference>
<dbReference type="InterPro" id="IPR003841">
    <property type="entry name" value="Na/Pi_transpt"/>
</dbReference>
<accession>A0ABS2PGI3</accession>
<dbReference type="InterPro" id="IPR004633">
    <property type="entry name" value="NaPi_cotrn-rel/YqeW-like"/>
</dbReference>
<dbReference type="PANTHER" id="PTHR10010">
    <property type="entry name" value="SOLUTE CARRIER FAMILY 34 SODIUM PHOSPHATE , MEMBER 2-RELATED"/>
    <property type="match status" value="1"/>
</dbReference>
<organism evidence="7 8">
    <name type="scientific">Geomicrobium sediminis</name>
    <dbReference type="NCBI Taxonomy" id="1347788"/>
    <lineage>
        <taxon>Bacteria</taxon>
        <taxon>Bacillati</taxon>
        <taxon>Bacillota</taxon>
        <taxon>Bacilli</taxon>
        <taxon>Bacillales</taxon>
        <taxon>Geomicrobium</taxon>
    </lineage>
</organism>
<feature type="transmembrane region" description="Helical" evidence="6">
    <location>
        <begin position="6"/>
        <end position="28"/>
    </location>
</feature>
<keyword evidence="2" id="KW-1003">Cell membrane</keyword>
<dbReference type="Pfam" id="PF02690">
    <property type="entry name" value="Na_Pi_cotrans"/>
    <property type="match status" value="2"/>
</dbReference>
<dbReference type="NCBIfam" id="NF037997">
    <property type="entry name" value="Na_Pi_symport"/>
    <property type="match status" value="1"/>
</dbReference>
<feature type="transmembrane region" description="Helical" evidence="6">
    <location>
        <begin position="102"/>
        <end position="124"/>
    </location>
</feature>
<comment type="caution">
    <text evidence="7">The sequence shown here is derived from an EMBL/GenBank/DDBJ whole genome shotgun (WGS) entry which is preliminary data.</text>
</comment>
<comment type="subcellular location">
    <subcellularLocation>
        <location evidence="1">Cell membrane</location>
        <topology evidence="1">Multi-pass membrane protein</topology>
    </subcellularLocation>
</comment>
<proteinExistence type="predicted"/>
<evidence type="ECO:0000256" key="3">
    <source>
        <dbReference type="ARBA" id="ARBA00022692"/>
    </source>
</evidence>
<keyword evidence="5 6" id="KW-0472">Membrane</keyword>
<dbReference type="RefSeq" id="WP_204699371.1">
    <property type="nucleotide sequence ID" value="NZ_JAFBEC010000014.1"/>
</dbReference>
<dbReference type="NCBIfam" id="TIGR00704">
    <property type="entry name" value="NaPi_cotrn_rel"/>
    <property type="match status" value="1"/>
</dbReference>
<dbReference type="SUPFAM" id="SSF109755">
    <property type="entry name" value="PhoU-like"/>
    <property type="match status" value="1"/>
</dbReference>
<reference evidence="7 8" key="1">
    <citation type="submission" date="2021-01" db="EMBL/GenBank/DDBJ databases">
        <title>Genomic Encyclopedia of Type Strains, Phase IV (KMG-IV): sequencing the most valuable type-strain genomes for metagenomic binning, comparative biology and taxonomic classification.</title>
        <authorList>
            <person name="Goeker M."/>
        </authorList>
    </citation>
    <scope>NUCLEOTIDE SEQUENCE [LARGE SCALE GENOMIC DNA]</scope>
    <source>
        <strain evidence="7 8">DSM 25540</strain>
    </source>
</reference>
<gene>
    <name evidence="7" type="ORF">JOD17_003674</name>
</gene>
<keyword evidence="4 6" id="KW-1133">Transmembrane helix</keyword>
<feature type="transmembrane region" description="Helical" evidence="6">
    <location>
        <begin position="164"/>
        <end position="183"/>
    </location>
</feature>
<evidence type="ECO:0000313" key="8">
    <source>
        <dbReference type="Proteomes" id="UP000741863"/>
    </source>
</evidence>
<evidence type="ECO:0000256" key="6">
    <source>
        <dbReference type="SAM" id="Phobius"/>
    </source>
</evidence>
<dbReference type="Proteomes" id="UP000741863">
    <property type="component" value="Unassembled WGS sequence"/>
</dbReference>
<feature type="transmembrane region" description="Helical" evidence="6">
    <location>
        <begin position="244"/>
        <end position="269"/>
    </location>
</feature>
<keyword evidence="8" id="KW-1185">Reference proteome</keyword>
<feature type="transmembrane region" description="Helical" evidence="6">
    <location>
        <begin position="49"/>
        <end position="82"/>
    </location>
</feature>
<evidence type="ECO:0000256" key="1">
    <source>
        <dbReference type="ARBA" id="ARBA00004651"/>
    </source>
</evidence>
<keyword evidence="3 6" id="KW-0812">Transmembrane</keyword>
<name>A0ABS2PGI3_9BACL</name>
<sequence>MDWLTISLQMAGGLAIFLYGMYIASDGLKRAASSRLRTFLQRVTKNQLYGALAGIVLAAAMQSSTAATVMTVGFVNAGLISLRRALGVMLGSAVGTTLTVQLIAFSITDYALAFVTLGVLLFLINIRIRSYGSIILGFGFVFFGMGLMTGAMEPLQYDEQFTQLMTLLSGNLWLAVFAGIAFTAVIQNSAATIAIAMTLASTGAISLEAGVGIVYGANFGTVFTAMISSLTATIDAKRAAVAHAIFKFIGVLIFLPFTTLFIQLLTLIGGDIERQLANAHTLFNVVNVIVLLPFCNRFAIWMERLMPKSERNKTSHHKYIDQTTAKFPAVGLLQARKEIEHMLERVQTKMFPELMQMLESDKARKAIMEEEKVIDSLYKTTFHHLRRITEQHLKDSDTNEAIKLLSINNDVERQTNVMKEMARALSKLEARQKVLNHWERANIEALYKEVSESFVHTSRAFVEHDKQLAIRVIYNNPKVQRMEREMRYGHFYHGSGSSSTVSMIYADVMNGMLRIHQHNVNLSQTLLDRV</sequence>
<feature type="transmembrane region" description="Helical" evidence="6">
    <location>
        <begin position="131"/>
        <end position="152"/>
    </location>
</feature>
<evidence type="ECO:0000256" key="4">
    <source>
        <dbReference type="ARBA" id="ARBA00022989"/>
    </source>
</evidence>
<protein>
    <submittedName>
        <fullName evidence="7">Phosphate:Na+ symporter</fullName>
    </submittedName>
</protein>